<gene>
    <name evidence="1" type="ORF">SPELUC_LOCUS2029</name>
</gene>
<accession>A0ACA9KKB9</accession>
<dbReference type="EMBL" id="CAJVPW010001241">
    <property type="protein sequence ID" value="CAG8478731.1"/>
    <property type="molecule type" value="Genomic_DNA"/>
</dbReference>
<name>A0ACA9KKB9_9GLOM</name>
<proteinExistence type="predicted"/>
<comment type="caution">
    <text evidence="1">The sequence shown here is derived from an EMBL/GenBank/DDBJ whole genome shotgun (WGS) entry which is preliminary data.</text>
</comment>
<protein>
    <submittedName>
        <fullName evidence="1">12414_t:CDS:1</fullName>
    </submittedName>
</protein>
<dbReference type="Proteomes" id="UP000789366">
    <property type="component" value="Unassembled WGS sequence"/>
</dbReference>
<sequence length="477" mass="55389">MYKAIKWKKASASQLIYLNNNVLLPSIEYRLQTTFLSKVICNNLQRPIWILIKNKLELASSTQEVLGKTTRLRIKEEQLQRKYLSSPISENCKSNKISSKYNLALRVLQEAAKLNIEIKELIEDSNTLNIRGTKITSLLNNKKSHAFHIRGKKRKGHTSSWFIKLEEKTLKRKDTREKEEKLHISKIIRKTKKSVMEASNDNECLISINYKEWHQVTDSLRKEKKDIILGVLITAYTELREIVEDCNFEQDLNVKITANNLESAIIQNLVKDRKLSEDLTSVHEKLRRKEVIEYYTDGALEGNSKNVNAGRMGIGWVVKEEDIINRNISFSSSLENWLSSTRAELGAIWLALLTALCKTTTHILTDSKAAIKLTRLEVLTKLDISLSETPLKEVIYGIEAEEKLHNQKMHLRGLTSIKQLTSLKKEKEKRQQKEKRKQRKYRARGDSKESIKEKKLRLQEETLNRVDRWVKLGKKKE</sequence>
<keyword evidence="2" id="KW-1185">Reference proteome</keyword>
<evidence type="ECO:0000313" key="2">
    <source>
        <dbReference type="Proteomes" id="UP000789366"/>
    </source>
</evidence>
<reference evidence="1" key="1">
    <citation type="submission" date="2021-06" db="EMBL/GenBank/DDBJ databases">
        <authorList>
            <person name="Kallberg Y."/>
            <person name="Tangrot J."/>
            <person name="Rosling A."/>
        </authorList>
    </citation>
    <scope>NUCLEOTIDE SEQUENCE</scope>
    <source>
        <strain evidence="1">28 12/20/2015</strain>
    </source>
</reference>
<evidence type="ECO:0000313" key="1">
    <source>
        <dbReference type="EMBL" id="CAG8478731.1"/>
    </source>
</evidence>
<organism evidence="1 2">
    <name type="scientific">Cetraspora pellucida</name>
    <dbReference type="NCBI Taxonomy" id="1433469"/>
    <lineage>
        <taxon>Eukaryota</taxon>
        <taxon>Fungi</taxon>
        <taxon>Fungi incertae sedis</taxon>
        <taxon>Mucoromycota</taxon>
        <taxon>Glomeromycotina</taxon>
        <taxon>Glomeromycetes</taxon>
        <taxon>Diversisporales</taxon>
        <taxon>Gigasporaceae</taxon>
        <taxon>Cetraspora</taxon>
    </lineage>
</organism>